<dbReference type="EMBL" id="JACIJF010000004">
    <property type="protein sequence ID" value="MBB5710802.1"/>
    <property type="molecule type" value="Genomic_DNA"/>
</dbReference>
<evidence type="ECO:0000313" key="2">
    <source>
        <dbReference type="EMBL" id="MBB5710802.1"/>
    </source>
</evidence>
<accession>A0A840YQE0</accession>
<reference evidence="2 3" key="1">
    <citation type="submission" date="2020-08" db="EMBL/GenBank/DDBJ databases">
        <title>Genomic Encyclopedia of Type Strains, Phase IV (KMG-IV): sequencing the most valuable type-strain genomes for metagenomic binning, comparative biology and taxonomic classification.</title>
        <authorList>
            <person name="Goeker M."/>
        </authorList>
    </citation>
    <scope>NUCLEOTIDE SEQUENCE [LARGE SCALE GENOMIC DNA]</scope>
    <source>
        <strain evidence="2 3">DSM 26736</strain>
    </source>
</reference>
<feature type="compositionally biased region" description="Basic and acidic residues" evidence="1">
    <location>
        <begin position="25"/>
        <end position="48"/>
    </location>
</feature>
<comment type="caution">
    <text evidence="2">The sequence shown here is derived from an EMBL/GenBank/DDBJ whole genome shotgun (WGS) entry which is preliminary data.</text>
</comment>
<proteinExistence type="predicted"/>
<sequence length="54" mass="6174">MKDCDAPPLKRSDTLRAASLALVERSSRARERSHELKQRSRMLAERRRVALGTP</sequence>
<protein>
    <submittedName>
        <fullName evidence="2">Uncharacterized protein</fullName>
    </submittedName>
</protein>
<feature type="region of interest" description="Disordered" evidence="1">
    <location>
        <begin position="24"/>
        <end position="54"/>
    </location>
</feature>
<dbReference type="AlphaFoldDB" id="A0A840YQE0"/>
<evidence type="ECO:0000313" key="3">
    <source>
        <dbReference type="Proteomes" id="UP000527143"/>
    </source>
</evidence>
<name>A0A840YQE0_9SPHN</name>
<evidence type="ECO:0000256" key="1">
    <source>
        <dbReference type="SAM" id="MobiDB-lite"/>
    </source>
</evidence>
<keyword evidence="3" id="KW-1185">Reference proteome</keyword>
<dbReference type="Proteomes" id="UP000527143">
    <property type="component" value="Unassembled WGS sequence"/>
</dbReference>
<gene>
    <name evidence="2" type="ORF">FHT02_002033</name>
</gene>
<dbReference type="RefSeq" id="WP_184086990.1">
    <property type="nucleotide sequence ID" value="NZ_JACIJF010000004.1"/>
</dbReference>
<organism evidence="2 3">
    <name type="scientific">Sphingomonas xinjiangensis</name>
    <dbReference type="NCBI Taxonomy" id="643568"/>
    <lineage>
        <taxon>Bacteria</taxon>
        <taxon>Pseudomonadati</taxon>
        <taxon>Pseudomonadota</taxon>
        <taxon>Alphaproteobacteria</taxon>
        <taxon>Sphingomonadales</taxon>
        <taxon>Sphingomonadaceae</taxon>
        <taxon>Sphingomonas</taxon>
    </lineage>
</organism>